<dbReference type="RefSeq" id="WP_214392490.1">
    <property type="nucleotide sequence ID" value="NZ_JAFLWW010000007.1"/>
</dbReference>
<evidence type="ECO:0000256" key="1">
    <source>
        <dbReference type="ARBA" id="ARBA00009199"/>
    </source>
</evidence>
<accession>A0A9X1AEU8</accession>
<protein>
    <submittedName>
        <fullName evidence="3">Amidase</fullName>
    </submittedName>
</protein>
<gene>
    <name evidence="3" type="ORF">J1C56_23870</name>
</gene>
<feature type="domain" description="Amidase" evidence="2">
    <location>
        <begin position="25"/>
        <end position="433"/>
    </location>
</feature>
<dbReference type="Proteomes" id="UP001138921">
    <property type="component" value="Unassembled WGS sequence"/>
</dbReference>
<organism evidence="3 4">
    <name type="scientific">Aminobacter anthyllidis</name>
    <dbReference type="NCBI Taxonomy" id="1035067"/>
    <lineage>
        <taxon>Bacteria</taxon>
        <taxon>Pseudomonadati</taxon>
        <taxon>Pseudomonadota</taxon>
        <taxon>Alphaproteobacteria</taxon>
        <taxon>Hyphomicrobiales</taxon>
        <taxon>Phyllobacteriaceae</taxon>
        <taxon>Aminobacter</taxon>
    </lineage>
</organism>
<comment type="caution">
    <text evidence="3">The sequence shown here is derived from an EMBL/GenBank/DDBJ whole genome shotgun (WGS) entry which is preliminary data.</text>
</comment>
<dbReference type="SUPFAM" id="SSF75304">
    <property type="entry name" value="Amidase signature (AS) enzymes"/>
    <property type="match status" value="1"/>
</dbReference>
<dbReference type="InterPro" id="IPR023631">
    <property type="entry name" value="Amidase_dom"/>
</dbReference>
<dbReference type="Gene3D" id="3.90.1300.10">
    <property type="entry name" value="Amidase signature (AS) domain"/>
    <property type="match status" value="1"/>
</dbReference>
<name>A0A9X1AEU8_9HYPH</name>
<evidence type="ECO:0000313" key="4">
    <source>
        <dbReference type="Proteomes" id="UP001138921"/>
    </source>
</evidence>
<dbReference type="AlphaFoldDB" id="A0A9X1AEU8"/>
<evidence type="ECO:0000313" key="3">
    <source>
        <dbReference type="EMBL" id="MBT1158619.1"/>
    </source>
</evidence>
<dbReference type="InterPro" id="IPR000120">
    <property type="entry name" value="Amidase"/>
</dbReference>
<reference evidence="3" key="2">
    <citation type="submission" date="2021-03" db="EMBL/GenBank/DDBJ databases">
        <authorList>
            <person name="Artuso I."/>
            <person name="Turrini P."/>
            <person name="Pirolo M."/>
            <person name="Lugli G.A."/>
            <person name="Ventura M."/>
            <person name="Visca P."/>
        </authorList>
    </citation>
    <scope>NUCLEOTIDE SEQUENCE</scope>
    <source>
        <strain evidence="3">LMG 26462</strain>
    </source>
</reference>
<dbReference type="InterPro" id="IPR036928">
    <property type="entry name" value="AS_sf"/>
</dbReference>
<dbReference type="Pfam" id="PF01425">
    <property type="entry name" value="Amidase"/>
    <property type="match status" value="1"/>
</dbReference>
<proteinExistence type="inferred from homology"/>
<dbReference type="GO" id="GO:0003824">
    <property type="term" value="F:catalytic activity"/>
    <property type="evidence" value="ECO:0007669"/>
    <property type="project" value="InterPro"/>
</dbReference>
<reference evidence="3" key="1">
    <citation type="journal article" date="2021" name="Microorganisms">
        <title>Phylogenomic Reconstruction and Metabolic Potential of the Genus Aminobacter.</title>
        <authorList>
            <person name="Artuso I."/>
            <person name="Turrini P."/>
            <person name="Pirolo M."/>
            <person name="Lugli G.A."/>
            <person name="Ventura M."/>
            <person name="Visca P."/>
        </authorList>
    </citation>
    <scope>NUCLEOTIDE SEQUENCE</scope>
    <source>
        <strain evidence="3">LMG 26462</strain>
    </source>
</reference>
<dbReference type="PANTHER" id="PTHR11895">
    <property type="entry name" value="TRANSAMIDASE"/>
    <property type="match status" value="1"/>
</dbReference>
<dbReference type="EMBL" id="JAFLWW010000007">
    <property type="protein sequence ID" value="MBT1158619.1"/>
    <property type="molecule type" value="Genomic_DNA"/>
</dbReference>
<comment type="similarity">
    <text evidence="1">Belongs to the amidase family.</text>
</comment>
<dbReference type="PANTHER" id="PTHR11895:SF7">
    <property type="entry name" value="GLUTAMYL-TRNA(GLN) AMIDOTRANSFERASE SUBUNIT A, MITOCHONDRIAL"/>
    <property type="match status" value="1"/>
</dbReference>
<evidence type="ECO:0000259" key="2">
    <source>
        <dbReference type="Pfam" id="PF01425"/>
    </source>
</evidence>
<keyword evidence="4" id="KW-1185">Reference proteome</keyword>
<sequence>MTDFLPRTIAEAAQAIRDGSCSPLELTQIFLQRIRSLDDGINSFVLVDEAGAVDAARRLTDEARNGALRGPLHGIPLAIKDIIDVAGMATTANSHVTSRKPAEHDAPVVRQLRETGAVILGKVVTHEFAYAGPPADLPYGAARNPWDTRRDTGGSSSGSAAAVAAGLCLGALGTDTGGSIRNPVSYCGGVGIKPTWGLVDTSGIIPLAFSLDHCGPIASTVADCAIMLNAMANPDRGADKDFSSALGQPARNCRIGVLRSFYDYEGGASDEMRAALDAAAETFRYLGCTTVDIQLPDIRDFVACGRIIVLSEAYALHFEDLEATPRRFGRWTRDRIMAGRLLSAKDYIQAQRVRHGLRAAVENAFAQCDVILTASALGQAPLLEEDGNDAYWQTRYPTIAFNLTGHPALAMTCGFSGDGLPLGMQIVGRLGAEPFLFGIAQAYETATAWPNRAPMT</sequence>